<dbReference type="AlphaFoldDB" id="A0A8H7T459"/>
<name>A0A8H7T459_9HELO</name>
<dbReference type="SUPFAM" id="SSF81383">
    <property type="entry name" value="F-box domain"/>
    <property type="match status" value="1"/>
</dbReference>
<dbReference type="EMBL" id="JAFJYH010000362">
    <property type="protein sequence ID" value="KAG4412666.1"/>
    <property type="molecule type" value="Genomic_DNA"/>
</dbReference>
<protein>
    <recommendedName>
        <fullName evidence="1">F-box domain-containing protein</fullName>
    </recommendedName>
</protein>
<dbReference type="Gene3D" id="1.20.1280.50">
    <property type="match status" value="1"/>
</dbReference>
<evidence type="ECO:0000313" key="2">
    <source>
        <dbReference type="EMBL" id="KAG4412666.1"/>
    </source>
</evidence>
<keyword evidence="3" id="KW-1185">Reference proteome</keyword>
<dbReference type="SMART" id="SM00256">
    <property type="entry name" value="FBOX"/>
    <property type="match status" value="1"/>
</dbReference>
<gene>
    <name evidence="2" type="ORF">IFR04_014207</name>
</gene>
<dbReference type="Proteomes" id="UP000664132">
    <property type="component" value="Unassembled WGS sequence"/>
</dbReference>
<feature type="domain" description="F-box" evidence="1">
    <location>
        <begin position="6"/>
        <end position="53"/>
    </location>
</feature>
<organism evidence="2 3">
    <name type="scientific">Cadophora malorum</name>
    <dbReference type="NCBI Taxonomy" id="108018"/>
    <lineage>
        <taxon>Eukaryota</taxon>
        <taxon>Fungi</taxon>
        <taxon>Dikarya</taxon>
        <taxon>Ascomycota</taxon>
        <taxon>Pezizomycotina</taxon>
        <taxon>Leotiomycetes</taxon>
        <taxon>Helotiales</taxon>
        <taxon>Ploettnerulaceae</taxon>
        <taxon>Cadophora</taxon>
    </lineage>
</organism>
<reference evidence="2" key="1">
    <citation type="submission" date="2021-02" db="EMBL/GenBank/DDBJ databases">
        <title>Genome sequence Cadophora malorum strain M34.</title>
        <authorList>
            <person name="Stefanovic E."/>
            <person name="Vu D."/>
            <person name="Scully C."/>
            <person name="Dijksterhuis J."/>
            <person name="Roader J."/>
            <person name="Houbraken J."/>
        </authorList>
    </citation>
    <scope>NUCLEOTIDE SEQUENCE</scope>
    <source>
        <strain evidence="2">M34</strain>
    </source>
</reference>
<accession>A0A8H7T459</accession>
<sequence length="244" mass="27968">MSTTTPPNLPTLPSELLLHILSFLDIPDLLTLTRTSHPLRSLSLDPLLHIARLHRASISLSHSLPLRPSLADLMAHRIYITRTTLAARSLGRNLIKIKLNRQLLKRPSAEELVQLGVLPRECWGRKGGGMALAPALVETKRRVERERVKDTLRHWVEEWRRRGSEVVEARGVEELGGGKPDVRRMARRFGRDREMRDIRENREGARWGAQRRERREAPTRAKVLGLRRFWERVGREGGVPSSVL</sequence>
<dbReference type="InterPro" id="IPR036047">
    <property type="entry name" value="F-box-like_dom_sf"/>
</dbReference>
<evidence type="ECO:0000313" key="3">
    <source>
        <dbReference type="Proteomes" id="UP000664132"/>
    </source>
</evidence>
<dbReference type="Gene3D" id="6.10.140.2040">
    <property type="match status" value="1"/>
</dbReference>
<dbReference type="Pfam" id="PF12937">
    <property type="entry name" value="F-box-like"/>
    <property type="match status" value="1"/>
</dbReference>
<evidence type="ECO:0000259" key="1">
    <source>
        <dbReference type="PROSITE" id="PS50181"/>
    </source>
</evidence>
<proteinExistence type="predicted"/>
<dbReference type="InterPro" id="IPR001810">
    <property type="entry name" value="F-box_dom"/>
</dbReference>
<dbReference type="PROSITE" id="PS50181">
    <property type="entry name" value="FBOX"/>
    <property type="match status" value="1"/>
</dbReference>
<comment type="caution">
    <text evidence="2">The sequence shown here is derived from an EMBL/GenBank/DDBJ whole genome shotgun (WGS) entry which is preliminary data.</text>
</comment>
<dbReference type="OrthoDB" id="3219396at2759"/>